<evidence type="ECO:0000256" key="5">
    <source>
        <dbReference type="ARBA" id="ARBA00022683"/>
    </source>
</evidence>
<feature type="transmembrane region" description="Helical" evidence="9">
    <location>
        <begin position="181"/>
        <end position="197"/>
    </location>
</feature>
<keyword evidence="4 10" id="KW-0762">Sugar transport</keyword>
<evidence type="ECO:0000256" key="9">
    <source>
        <dbReference type="SAM" id="Phobius"/>
    </source>
</evidence>
<keyword evidence="2" id="KW-0813">Transport</keyword>
<keyword evidence="3" id="KW-1003">Cell membrane</keyword>
<dbReference type="PANTHER" id="PTHR32502:SF8">
    <property type="entry name" value="N-ACETYLGALACTOSAMINE PERMEASE IIC COMPONENT 1"/>
    <property type="match status" value="1"/>
</dbReference>
<dbReference type="AlphaFoldDB" id="A0A414NEZ1"/>
<proteinExistence type="predicted"/>
<dbReference type="GO" id="GO:0005886">
    <property type="term" value="C:plasma membrane"/>
    <property type="evidence" value="ECO:0007669"/>
    <property type="project" value="UniProtKB-SubCell"/>
</dbReference>
<dbReference type="InterPro" id="IPR050303">
    <property type="entry name" value="GatZ_KbaZ_carbometab"/>
</dbReference>
<keyword evidence="5" id="KW-0598">Phosphotransferase system</keyword>
<evidence type="ECO:0000256" key="7">
    <source>
        <dbReference type="ARBA" id="ARBA00022989"/>
    </source>
</evidence>
<evidence type="ECO:0000256" key="6">
    <source>
        <dbReference type="ARBA" id="ARBA00022692"/>
    </source>
</evidence>
<dbReference type="RefSeq" id="WP_006723458.1">
    <property type="nucleotide sequence ID" value="NZ_CABJEU010000001.1"/>
</dbReference>
<comment type="caution">
    <text evidence="10">The sequence shown here is derived from an EMBL/GenBank/DDBJ whole genome shotgun (WGS) entry which is preliminary data.</text>
</comment>
<evidence type="ECO:0000256" key="3">
    <source>
        <dbReference type="ARBA" id="ARBA00022475"/>
    </source>
</evidence>
<keyword evidence="7 9" id="KW-1133">Transmembrane helix</keyword>
<keyword evidence="11" id="KW-1185">Reference proteome</keyword>
<evidence type="ECO:0000313" key="10">
    <source>
        <dbReference type="EMBL" id="RHF38211.1"/>
    </source>
</evidence>
<evidence type="ECO:0000313" key="11">
    <source>
        <dbReference type="Proteomes" id="UP000283983"/>
    </source>
</evidence>
<dbReference type="InterPro" id="IPR004700">
    <property type="entry name" value="PTS_IIC_man"/>
</dbReference>
<protein>
    <submittedName>
        <fullName evidence="10">PTS sugar transporter subunit IIC</fullName>
    </submittedName>
</protein>
<evidence type="ECO:0000256" key="8">
    <source>
        <dbReference type="ARBA" id="ARBA00023136"/>
    </source>
</evidence>
<feature type="transmembrane region" description="Helical" evidence="9">
    <location>
        <begin position="33"/>
        <end position="54"/>
    </location>
</feature>
<evidence type="ECO:0000256" key="1">
    <source>
        <dbReference type="ARBA" id="ARBA00004651"/>
    </source>
</evidence>
<feature type="transmembrane region" description="Helical" evidence="9">
    <location>
        <begin position="137"/>
        <end position="161"/>
    </location>
</feature>
<comment type="subcellular location">
    <subcellularLocation>
        <location evidence="1">Cell membrane</location>
        <topology evidence="1">Multi-pass membrane protein</topology>
    </subcellularLocation>
</comment>
<feature type="transmembrane region" description="Helical" evidence="9">
    <location>
        <begin position="209"/>
        <end position="238"/>
    </location>
</feature>
<dbReference type="InParanoid" id="A0A414NEZ1"/>
<dbReference type="Proteomes" id="UP000283983">
    <property type="component" value="Unassembled WGS sequence"/>
</dbReference>
<evidence type="ECO:0000256" key="2">
    <source>
        <dbReference type="ARBA" id="ARBA00022448"/>
    </source>
</evidence>
<keyword evidence="8 9" id="KW-0472">Membrane</keyword>
<gene>
    <name evidence="10" type="ORF">DW682_00330</name>
</gene>
<dbReference type="GO" id="GO:0009401">
    <property type="term" value="P:phosphoenolpyruvate-dependent sugar phosphotransferase system"/>
    <property type="evidence" value="ECO:0007669"/>
    <property type="project" value="UniProtKB-KW"/>
</dbReference>
<dbReference type="EMBL" id="QSLJ01000001">
    <property type="protein sequence ID" value="RHF38211.1"/>
    <property type="molecule type" value="Genomic_DNA"/>
</dbReference>
<evidence type="ECO:0000256" key="4">
    <source>
        <dbReference type="ARBA" id="ARBA00022597"/>
    </source>
</evidence>
<accession>A0A414NEZ1</accession>
<sequence>MLIQATLVAIVAFLASVDEQLFGASMMARPLFTGMLVGAIMGDVATGVTVGAALEAMFMGSIMVGSAVPPEVYASSTLSIAIAINAGTGAGSAVALALPLSVFLQMWRNFCYAVPGSWAGAQIQAAIEARNLKKANLLHLAVVPLSLGLPSALLVFASLYFGADGINSALNAIPQVVLDGFNVAAGVLSCVGLALLIKIMSNNKILPYLFLGFIAVVYLQMDVIGVAVAGLCFALIAVSNMKFDEEEDF</sequence>
<reference evidence="10 11" key="1">
    <citation type="submission" date="2018-08" db="EMBL/GenBank/DDBJ databases">
        <title>A genome reference for cultivated species of the human gut microbiota.</title>
        <authorList>
            <person name="Zou Y."/>
            <person name="Xue W."/>
            <person name="Luo G."/>
        </authorList>
    </citation>
    <scope>NUCLEOTIDE SEQUENCE [LARGE SCALE GENOMIC DNA]</scope>
    <source>
        <strain evidence="10 11">AM25-33</strain>
    </source>
</reference>
<dbReference type="PANTHER" id="PTHR32502">
    <property type="entry name" value="N-ACETYLGALACTOSAMINE PERMEASE II COMPONENT-RELATED"/>
    <property type="match status" value="1"/>
</dbReference>
<dbReference type="Pfam" id="PF03609">
    <property type="entry name" value="EII-Sor"/>
    <property type="match status" value="1"/>
</dbReference>
<dbReference type="PROSITE" id="PS51106">
    <property type="entry name" value="PTS_EIIC_TYPE_4"/>
    <property type="match status" value="1"/>
</dbReference>
<name>A0A414NEZ1_9ACTN</name>
<keyword evidence="6 9" id="KW-0812">Transmembrane</keyword>
<organism evidence="10 11">
    <name type="scientific">Collinsella intestinalis</name>
    <dbReference type="NCBI Taxonomy" id="147207"/>
    <lineage>
        <taxon>Bacteria</taxon>
        <taxon>Bacillati</taxon>
        <taxon>Actinomycetota</taxon>
        <taxon>Coriobacteriia</taxon>
        <taxon>Coriobacteriales</taxon>
        <taxon>Coriobacteriaceae</taxon>
        <taxon>Collinsella</taxon>
    </lineage>
</organism>